<protein>
    <recommendedName>
        <fullName evidence="2">Regulatory protein zeste</fullName>
    </recommendedName>
</protein>
<dbReference type="PANTHER" id="PTHR21411:SF0">
    <property type="entry name" value="REGULATORY PROTEIN ZESTE"/>
    <property type="match status" value="1"/>
</dbReference>
<dbReference type="InterPro" id="IPR028002">
    <property type="entry name" value="Myb_DNA-bind_5"/>
</dbReference>
<evidence type="ECO:0000256" key="1">
    <source>
        <dbReference type="ARBA" id="ARBA00011764"/>
    </source>
</evidence>
<keyword evidence="4" id="KW-0804">Transcription</keyword>
<comment type="caution">
    <text evidence="8">The sequence shown here is derived from an EMBL/GenBank/DDBJ whole genome shotgun (WGS) entry which is preliminary data.</text>
</comment>
<evidence type="ECO:0000256" key="6">
    <source>
        <dbReference type="SAM" id="MobiDB-lite"/>
    </source>
</evidence>
<accession>A0ABQ7PWJ1</accession>
<evidence type="ECO:0000256" key="4">
    <source>
        <dbReference type="ARBA" id="ARBA00023163"/>
    </source>
</evidence>
<keyword evidence="3" id="KW-0805">Transcription regulation</keyword>
<evidence type="ECO:0000313" key="9">
    <source>
        <dbReference type="Proteomes" id="UP000823941"/>
    </source>
</evidence>
<name>A0ABQ7PWJ1_PLUXY</name>
<sequence>MERKPRQIRRKNRSANWIPAEKILLRKLVRPHLSIIENKRTDSETNQKKREAWNALCNSFNELSTIGIPRTVVNLKTQWCIMKMEQKRKRLAATWIIKRERPDTSTETLISIKQEKPDSSDETVSSAH</sequence>
<comment type="function">
    <text evidence="5">Involved in transvection phenomena (= synapsis-dependent gene expression), where the synaptic pairing of chromosomes carrying genes with which zeste interacts influences the expression of these genes. Zeste binds to DNA and stimulates transcription from a nearby promoter.</text>
</comment>
<evidence type="ECO:0000256" key="2">
    <source>
        <dbReference type="ARBA" id="ARBA00016807"/>
    </source>
</evidence>
<reference evidence="8 9" key="1">
    <citation type="submission" date="2021-06" db="EMBL/GenBank/DDBJ databases">
        <title>A haploid diamondback moth (Plutella xylostella L.) genome assembly resolves 31 chromosomes and identifies a diamide resistance mutation.</title>
        <authorList>
            <person name="Ward C.M."/>
            <person name="Perry K.D."/>
            <person name="Baker G."/>
            <person name="Powis K."/>
            <person name="Heckel D.G."/>
            <person name="Baxter S.W."/>
        </authorList>
    </citation>
    <scope>NUCLEOTIDE SEQUENCE [LARGE SCALE GENOMIC DNA]</scope>
    <source>
        <strain evidence="8 9">LV</strain>
        <tissue evidence="8">Single pupa</tissue>
    </source>
</reference>
<keyword evidence="9" id="KW-1185">Reference proteome</keyword>
<evidence type="ECO:0000313" key="8">
    <source>
        <dbReference type="EMBL" id="KAG7297341.1"/>
    </source>
</evidence>
<gene>
    <name evidence="8" type="ORF">JYU34_019313</name>
</gene>
<dbReference type="Pfam" id="PF13873">
    <property type="entry name" value="Myb_DNA-bind_5"/>
    <property type="match status" value="1"/>
</dbReference>
<feature type="domain" description="Myb/SANT-like DNA-binding" evidence="7">
    <location>
        <begin position="13"/>
        <end position="91"/>
    </location>
</feature>
<dbReference type="EMBL" id="JAHIBW010000026">
    <property type="protein sequence ID" value="KAG7297341.1"/>
    <property type="molecule type" value="Genomic_DNA"/>
</dbReference>
<dbReference type="Proteomes" id="UP000823941">
    <property type="component" value="Chromosome 26"/>
</dbReference>
<evidence type="ECO:0000256" key="5">
    <source>
        <dbReference type="ARBA" id="ARBA00025466"/>
    </source>
</evidence>
<dbReference type="PANTHER" id="PTHR21411">
    <property type="entry name" value="APONTIC"/>
    <property type="match status" value="1"/>
</dbReference>
<evidence type="ECO:0000256" key="3">
    <source>
        <dbReference type="ARBA" id="ARBA00023015"/>
    </source>
</evidence>
<proteinExistence type="predicted"/>
<evidence type="ECO:0000259" key="7">
    <source>
        <dbReference type="Pfam" id="PF13873"/>
    </source>
</evidence>
<organism evidence="8 9">
    <name type="scientific">Plutella xylostella</name>
    <name type="common">Diamondback moth</name>
    <name type="synonym">Plutella maculipennis</name>
    <dbReference type="NCBI Taxonomy" id="51655"/>
    <lineage>
        <taxon>Eukaryota</taxon>
        <taxon>Metazoa</taxon>
        <taxon>Ecdysozoa</taxon>
        <taxon>Arthropoda</taxon>
        <taxon>Hexapoda</taxon>
        <taxon>Insecta</taxon>
        <taxon>Pterygota</taxon>
        <taxon>Neoptera</taxon>
        <taxon>Endopterygota</taxon>
        <taxon>Lepidoptera</taxon>
        <taxon>Glossata</taxon>
        <taxon>Ditrysia</taxon>
        <taxon>Yponomeutoidea</taxon>
        <taxon>Plutellidae</taxon>
        <taxon>Plutella</taxon>
    </lineage>
</organism>
<comment type="subunit">
    <text evidence="1">Self-associates forming complexes of several hundred monomers.</text>
</comment>
<feature type="region of interest" description="Disordered" evidence="6">
    <location>
        <begin position="104"/>
        <end position="128"/>
    </location>
</feature>